<evidence type="ECO:0000256" key="2">
    <source>
        <dbReference type="ARBA" id="ARBA00023002"/>
    </source>
</evidence>
<keyword evidence="2 5" id="KW-0560">Oxidoreductase</keyword>
<dbReference type="InterPro" id="IPR016163">
    <property type="entry name" value="Ald_DH_C"/>
</dbReference>
<dbReference type="SUPFAM" id="SSF53720">
    <property type="entry name" value="ALDH-like"/>
    <property type="match status" value="1"/>
</dbReference>
<dbReference type="PROSITE" id="PS00687">
    <property type="entry name" value="ALDEHYDE_DEHYDR_GLU"/>
    <property type="match status" value="1"/>
</dbReference>
<dbReference type="AlphaFoldDB" id="A0A1I7MYP9"/>
<evidence type="ECO:0000259" key="6">
    <source>
        <dbReference type="Pfam" id="PF00171"/>
    </source>
</evidence>
<dbReference type="Gene3D" id="3.40.309.10">
    <property type="entry name" value="Aldehyde Dehydrogenase, Chain A, domain 2"/>
    <property type="match status" value="1"/>
</dbReference>
<dbReference type="InterPro" id="IPR016162">
    <property type="entry name" value="Ald_DH_N"/>
</dbReference>
<evidence type="ECO:0000256" key="4">
    <source>
        <dbReference type="PROSITE-ProRule" id="PRU10007"/>
    </source>
</evidence>
<dbReference type="InterPro" id="IPR015590">
    <property type="entry name" value="Aldehyde_DH_dom"/>
</dbReference>
<dbReference type="STRING" id="429728.SAMN05216456_0299"/>
<sequence>MTDLSDSARRLPPGHLFIAGQWRPAEKGASLPVINPSTEQVLGTIAAASASDIDAAVRAAREQFETGEWSRLSGEDRGRLLWRLADLIEANRENLAFLEATDIGRPYFEPYEFEVPLAASTFRHFAGWADKLTGQTFALPDFAGRPRHSYTLRHPIGVVAAITPWNAPTMIASWKLATALAAGNTVVIKPAEDASLSTVRLVQLIEEAGFPPGTVNLVTGIGAVAGEALIRHSGVDKISFTGSPGVGRHIASIAGQSLTKVALELGGKSPQIVRADADLDLVASGAPISFFANQGQTCASGSRLLVHRSIAEDLTERLVAAARSIKVGDPFDPTTQMGALVSAKQLERVAGYVQKGLSEGGKLLTGGSRLDAPGYFFAPTLFGGHNDLAIAREEIFGPVGTIITFDTDEEALRLANATDYGLTSVVWTQDLAAANAYVQKLKAGSVWVNAWGPPHPSLPWLGVKTSGLGEELGRSGLLANTVEKTVSIVA</sequence>
<dbReference type="RefSeq" id="WP_092419949.1">
    <property type="nucleotide sequence ID" value="NZ_FPCK01000001.1"/>
</dbReference>
<keyword evidence="8" id="KW-1185">Reference proteome</keyword>
<proteinExistence type="inferred from homology"/>
<dbReference type="InterPro" id="IPR029510">
    <property type="entry name" value="Ald_DH_CS_GLU"/>
</dbReference>
<dbReference type="EMBL" id="FPCK01000001">
    <property type="protein sequence ID" value="SFV27524.1"/>
    <property type="molecule type" value="Genomic_DNA"/>
</dbReference>
<evidence type="ECO:0000256" key="3">
    <source>
        <dbReference type="ARBA" id="ARBA00023097"/>
    </source>
</evidence>
<dbReference type="PANTHER" id="PTHR11699">
    <property type="entry name" value="ALDEHYDE DEHYDROGENASE-RELATED"/>
    <property type="match status" value="1"/>
</dbReference>
<dbReference type="FunFam" id="3.40.309.10:FF:000012">
    <property type="entry name" value="Betaine aldehyde dehydrogenase"/>
    <property type="match status" value="1"/>
</dbReference>
<dbReference type="FunFam" id="3.40.605.10:FF:000007">
    <property type="entry name" value="NAD/NADP-dependent betaine aldehyde dehydrogenase"/>
    <property type="match status" value="1"/>
</dbReference>
<evidence type="ECO:0000313" key="7">
    <source>
        <dbReference type="EMBL" id="SFV27524.1"/>
    </source>
</evidence>
<gene>
    <name evidence="7" type="ORF">SAMN05216456_0299</name>
</gene>
<evidence type="ECO:0000256" key="5">
    <source>
        <dbReference type="RuleBase" id="RU003345"/>
    </source>
</evidence>
<dbReference type="InterPro" id="IPR016161">
    <property type="entry name" value="Ald_DH/histidinol_DH"/>
</dbReference>
<evidence type="ECO:0000256" key="1">
    <source>
        <dbReference type="ARBA" id="ARBA00009986"/>
    </source>
</evidence>
<comment type="similarity">
    <text evidence="1 5">Belongs to the aldehyde dehydrogenase family.</text>
</comment>
<evidence type="ECO:0000313" key="8">
    <source>
        <dbReference type="Proteomes" id="UP000199074"/>
    </source>
</evidence>
<feature type="domain" description="Aldehyde dehydrogenase" evidence="6">
    <location>
        <begin position="22"/>
        <end position="486"/>
    </location>
</feature>
<keyword evidence="3" id="KW-0558">Oxidation</keyword>
<dbReference type="GO" id="GO:0016620">
    <property type="term" value="F:oxidoreductase activity, acting on the aldehyde or oxo group of donors, NAD or NADP as acceptor"/>
    <property type="evidence" value="ECO:0007669"/>
    <property type="project" value="InterPro"/>
</dbReference>
<name>A0A1I7MYP9_9HYPH</name>
<dbReference type="Gene3D" id="3.40.605.10">
    <property type="entry name" value="Aldehyde Dehydrogenase, Chain A, domain 1"/>
    <property type="match status" value="1"/>
</dbReference>
<organism evidence="7 8">
    <name type="scientific">Devosia crocina</name>
    <dbReference type="NCBI Taxonomy" id="429728"/>
    <lineage>
        <taxon>Bacteria</taxon>
        <taxon>Pseudomonadati</taxon>
        <taxon>Pseudomonadota</taxon>
        <taxon>Alphaproteobacteria</taxon>
        <taxon>Hyphomicrobiales</taxon>
        <taxon>Devosiaceae</taxon>
        <taxon>Devosia</taxon>
    </lineage>
</organism>
<dbReference type="Pfam" id="PF00171">
    <property type="entry name" value="Aldedh"/>
    <property type="match status" value="1"/>
</dbReference>
<dbReference type="OrthoDB" id="9812625at2"/>
<reference evidence="7 8" key="1">
    <citation type="submission" date="2016-10" db="EMBL/GenBank/DDBJ databases">
        <authorList>
            <person name="de Groot N.N."/>
        </authorList>
    </citation>
    <scope>NUCLEOTIDE SEQUENCE [LARGE SCALE GENOMIC DNA]</scope>
    <source>
        <strain evidence="7 8">IPL20</strain>
    </source>
</reference>
<feature type="active site" evidence="4">
    <location>
        <position position="264"/>
    </location>
</feature>
<accession>A0A1I7MYP9</accession>
<dbReference type="Proteomes" id="UP000199074">
    <property type="component" value="Unassembled WGS sequence"/>
</dbReference>
<protein>
    <submittedName>
        <fullName evidence="7">Betaine-aldehyde dehydrogenase</fullName>
    </submittedName>
</protein>